<evidence type="ECO:0000313" key="4">
    <source>
        <dbReference type="Proteomes" id="UP000471521"/>
    </source>
</evidence>
<sequence>MDVLGRADEVGHVSKAAQTRQAAQGGQTEQTGLARQTEQTGRLGRYLASDGSLGAPVGVDASRPHAGVVVGKRGSGKSYTLGVLAEALADAAGVSPVVVDPMGAFSGLAGAGLDVVEPRVRANALAPRAWCDLLDLDETSAAGTLVWARRRSRG</sequence>
<dbReference type="OrthoDB" id="107033at2157"/>
<proteinExistence type="predicted"/>
<feature type="non-terminal residue" evidence="3">
    <location>
        <position position="154"/>
    </location>
</feature>
<comment type="caution">
    <text evidence="3">The sequence shown here is derived from an EMBL/GenBank/DDBJ whole genome shotgun (WGS) entry which is preliminary data.</text>
</comment>
<reference evidence="3 4" key="1">
    <citation type="submission" date="2019-12" db="EMBL/GenBank/DDBJ databases">
        <title>Isolation and characterization of three novel carbon monoxide-oxidizing members of Halobacteria from salione crusts and soils.</title>
        <authorList>
            <person name="Myers M.R."/>
            <person name="King G.M."/>
        </authorList>
    </citation>
    <scope>NUCLEOTIDE SEQUENCE [LARGE SCALE GENOMIC DNA]</scope>
    <source>
        <strain evidence="3 4">PCN9</strain>
    </source>
</reference>
<dbReference type="Proteomes" id="UP000471521">
    <property type="component" value="Unassembled WGS sequence"/>
</dbReference>
<evidence type="ECO:0000256" key="1">
    <source>
        <dbReference type="SAM" id="MobiDB-lite"/>
    </source>
</evidence>
<gene>
    <name evidence="3" type="ORF">GRX66_19060</name>
</gene>
<name>A0A6B0SZ19_9EURY</name>
<dbReference type="EMBL" id="WUUU01000336">
    <property type="protein sequence ID" value="MXR22569.1"/>
    <property type="molecule type" value="Genomic_DNA"/>
</dbReference>
<dbReference type="InterPro" id="IPR002789">
    <property type="entry name" value="HerA_central"/>
</dbReference>
<dbReference type="Pfam" id="PF01935">
    <property type="entry name" value="DUF87"/>
    <property type="match status" value="1"/>
</dbReference>
<organism evidence="3 4">
    <name type="scientific">Halobacterium bonnevillei</name>
    <dbReference type="NCBI Taxonomy" id="2692200"/>
    <lineage>
        <taxon>Archaea</taxon>
        <taxon>Methanobacteriati</taxon>
        <taxon>Methanobacteriota</taxon>
        <taxon>Stenosarchaea group</taxon>
        <taxon>Halobacteria</taxon>
        <taxon>Halobacteriales</taxon>
        <taxon>Halobacteriaceae</taxon>
        <taxon>Halobacterium</taxon>
    </lineage>
</organism>
<dbReference type="Gene3D" id="3.40.50.300">
    <property type="entry name" value="P-loop containing nucleotide triphosphate hydrolases"/>
    <property type="match status" value="1"/>
</dbReference>
<dbReference type="AlphaFoldDB" id="A0A6B0SZ19"/>
<dbReference type="RefSeq" id="WP_159527854.1">
    <property type="nucleotide sequence ID" value="NZ_WUUU01000336.1"/>
</dbReference>
<feature type="region of interest" description="Disordered" evidence="1">
    <location>
        <begin position="1"/>
        <end position="41"/>
    </location>
</feature>
<feature type="domain" description="Helicase HerA central" evidence="2">
    <location>
        <begin position="55"/>
        <end position="139"/>
    </location>
</feature>
<feature type="compositionally biased region" description="Basic and acidic residues" evidence="1">
    <location>
        <begin position="1"/>
        <end position="12"/>
    </location>
</feature>
<evidence type="ECO:0000259" key="2">
    <source>
        <dbReference type="Pfam" id="PF01935"/>
    </source>
</evidence>
<accession>A0A6B0SZ19</accession>
<feature type="compositionally biased region" description="Low complexity" evidence="1">
    <location>
        <begin position="16"/>
        <end position="34"/>
    </location>
</feature>
<dbReference type="InterPro" id="IPR027417">
    <property type="entry name" value="P-loop_NTPase"/>
</dbReference>
<dbReference type="SUPFAM" id="SSF52540">
    <property type="entry name" value="P-loop containing nucleoside triphosphate hydrolases"/>
    <property type="match status" value="1"/>
</dbReference>
<evidence type="ECO:0000313" key="3">
    <source>
        <dbReference type="EMBL" id="MXR22569.1"/>
    </source>
</evidence>
<protein>
    <submittedName>
        <fullName evidence="3">DUF853 family protein</fullName>
    </submittedName>
</protein>
<keyword evidence="4" id="KW-1185">Reference proteome</keyword>